<evidence type="ECO:0000313" key="7">
    <source>
        <dbReference type="EMBL" id="KAI9152901.1"/>
    </source>
</evidence>
<keyword evidence="8" id="KW-1185">Reference proteome</keyword>
<name>A0AAD5I7F0_ACENE</name>
<dbReference type="Pfam" id="PF01566">
    <property type="entry name" value="Nramp"/>
    <property type="match status" value="1"/>
</dbReference>
<accession>A0AAD5I7F0</accession>
<comment type="caution">
    <text evidence="7">The sequence shown here is derived from an EMBL/GenBank/DDBJ whole genome shotgun (WGS) entry which is preliminary data.</text>
</comment>
<evidence type="ECO:0000256" key="3">
    <source>
        <dbReference type="ARBA" id="ARBA00022692"/>
    </source>
</evidence>
<evidence type="ECO:0000256" key="4">
    <source>
        <dbReference type="ARBA" id="ARBA00022989"/>
    </source>
</evidence>
<dbReference type="GO" id="GO:0015086">
    <property type="term" value="F:cadmium ion transmembrane transporter activity"/>
    <property type="evidence" value="ECO:0007669"/>
    <property type="project" value="TreeGrafter"/>
</dbReference>
<evidence type="ECO:0000256" key="6">
    <source>
        <dbReference type="SAM" id="Phobius"/>
    </source>
</evidence>
<comment type="subcellular location">
    <subcellularLocation>
        <location evidence="1">Membrane</location>
        <topology evidence="1">Multi-pass membrane protein</topology>
    </subcellularLocation>
</comment>
<dbReference type="PANTHER" id="PTHR11706">
    <property type="entry name" value="SOLUTE CARRIER PROTEIN FAMILY 11 MEMBER"/>
    <property type="match status" value="1"/>
</dbReference>
<keyword evidence="3 6" id="KW-0812">Transmembrane</keyword>
<reference evidence="7" key="1">
    <citation type="journal article" date="2022" name="Plant J.">
        <title>Strategies of tolerance reflected in two North American maple genomes.</title>
        <authorList>
            <person name="McEvoy S.L."/>
            <person name="Sezen U.U."/>
            <person name="Trouern-Trend A."/>
            <person name="McMahon S.M."/>
            <person name="Schaberg P.G."/>
            <person name="Yang J."/>
            <person name="Wegrzyn J.L."/>
            <person name="Swenson N.G."/>
        </authorList>
    </citation>
    <scope>NUCLEOTIDE SEQUENCE</scope>
    <source>
        <strain evidence="7">91603</strain>
    </source>
</reference>
<gene>
    <name evidence="7" type="ORF">LWI28_002721</name>
</gene>
<evidence type="ECO:0000256" key="2">
    <source>
        <dbReference type="ARBA" id="ARBA00009965"/>
    </source>
</evidence>
<reference evidence="7" key="2">
    <citation type="submission" date="2023-02" db="EMBL/GenBank/DDBJ databases">
        <authorList>
            <person name="Swenson N.G."/>
            <person name="Wegrzyn J.L."/>
            <person name="Mcevoy S.L."/>
        </authorList>
    </citation>
    <scope>NUCLEOTIDE SEQUENCE</scope>
    <source>
        <strain evidence="7">91603</strain>
        <tissue evidence="7">Leaf</tissue>
    </source>
</reference>
<feature type="transmembrane region" description="Helical" evidence="6">
    <location>
        <begin position="82"/>
        <end position="106"/>
    </location>
</feature>
<evidence type="ECO:0000256" key="5">
    <source>
        <dbReference type="ARBA" id="ARBA00023136"/>
    </source>
</evidence>
<evidence type="ECO:0000313" key="8">
    <source>
        <dbReference type="Proteomes" id="UP001064489"/>
    </source>
</evidence>
<dbReference type="GO" id="GO:0005384">
    <property type="term" value="F:manganese ion transmembrane transporter activity"/>
    <property type="evidence" value="ECO:0007669"/>
    <property type="project" value="TreeGrafter"/>
</dbReference>
<feature type="transmembrane region" description="Helical" evidence="6">
    <location>
        <begin position="112"/>
        <end position="133"/>
    </location>
</feature>
<feature type="transmembrane region" description="Helical" evidence="6">
    <location>
        <begin position="14"/>
        <end position="33"/>
    </location>
</feature>
<dbReference type="GO" id="GO:0005886">
    <property type="term" value="C:plasma membrane"/>
    <property type="evidence" value="ECO:0007669"/>
    <property type="project" value="TreeGrafter"/>
</dbReference>
<sequence>MEAEIASVSHQPSVLNQILPAVLPVLLISIGYVDPGKWAATVEGGAAHYGFYLVSLMLFFNFAAILCQYLSARISVVTGRDLAQVLGLAHGFNLLLGVDLSTGIFLAATDVVLFPLFVCLLIRLQSMNFLLIFSHSRGD</sequence>
<comment type="similarity">
    <text evidence="2">Belongs to the NRAMP (TC 2.A.55) family.</text>
</comment>
<dbReference type="InterPro" id="IPR001046">
    <property type="entry name" value="NRAMP_fam"/>
</dbReference>
<protein>
    <submittedName>
        <fullName evidence="7">Uncharacterized protein</fullName>
    </submittedName>
</protein>
<proteinExistence type="inferred from homology"/>
<dbReference type="PANTHER" id="PTHR11706:SF75">
    <property type="entry name" value="ETHYLENE-INSENSITIVE PROTEIN 2"/>
    <property type="match status" value="1"/>
</dbReference>
<dbReference type="GO" id="GO:0034755">
    <property type="term" value="P:iron ion transmembrane transport"/>
    <property type="evidence" value="ECO:0007669"/>
    <property type="project" value="TreeGrafter"/>
</dbReference>
<feature type="transmembrane region" description="Helical" evidence="6">
    <location>
        <begin position="49"/>
        <end position="70"/>
    </location>
</feature>
<dbReference type="AlphaFoldDB" id="A0AAD5I7F0"/>
<dbReference type="EMBL" id="JAJSOW010000108">
    <property type="protein sequence ID" value="KAI9152901.1"/>
    <property type="molecule type" value="Genomic_DNA"/>
</dbReference>
<organism evidence="7 8">
    <name type="scientific">Acer negundo</name>
    <name type="common">Box elder</name>
    <dbReference type="NCBI Taxonomy" id="4023"/>
    <lineage>
        <taxon>Eukaryota</taxon>
        <taxon>Viridiplantae</taxon>
        <taxon>Streptophyta</taxon>
        <taxon>Embryophyta</taxon>
        <taxon>Tracheophyta</taxon>
        <taxon>Spermatophyta</taxon>
        <taxon>Magnoliopsida</taxon>
        <taxon>eudicotyledons</taxon>
        <taxon>Gunneridae</taxon>
        <taxon>Pentapetalae</taxon>
        <taxon>rosids</taxon>
        <taxon>malvids</taxon>
        <taxon>Sapindales</taxon>
        <taxon>Sapindaceae</taxon>
        <taxon>Hippocastanoideae</taxon>
        <taxon>Acereae</taxon>
        <taxon>Acer</taxon>
    </lineage>
</organism>
<keyword evidence="5 6" id="KW-0472">Membrane</keyword>
<evidence type="ECO:0000256" key="1">
    <source>
        <dbReference type="ARBA" id="ARBA00004141"/>
    </source>
</evidence>
<dbReference type="Proteomes" id="UP001064489">
    <property type="component" value="Chromosome 11"/>
</dbReference>
<keyword evidence="4 6" id="KW-1133">Transmembrane helix</keyword>